<accession>A0A1I4GFS1</accession>
<protein>
    <submittedName>
        <fullName evidence="4">Acyl carrier protein</fullName>
    </submittedName>
</protein>
<reference evidence="5" key="1">
    <citation type="submission" date="2016-10" db="EMBL/GenBank/DDBJ databases">
        <authorList>
            <person name="Varghese N."/>
            <person name="Submissions S."/>
        </authorList>
    </citation>
    <scope>NUCLEOTIDE SEQUENCE [LARGE SCALE GENOMIC DNA]</scope>
    <source>
        <strain evidence="5">Nm69</strain>
    </source>
</reference>
<dbReference type="OrthoDB" id="3392378at2"/>
<dbReference type="STRING" id="52441.SAMN05216302_10539"/>
<evidence type="ECO:0000256" key="1">
    <source>
        <dbReference type="ARBA" id="ARBA00022450"/>
    </source>
</evidence>
<proteinExistence type="predicted"/>
<keyword evidence="5" id="KW-1185">Reference proteome</keyword>
<evidence type="ECO:0000313" key="5">
    <source>
        <dbReference type="Proteomes" id="UP000199533"/>
    </source>
</evidence>
<keyword evidence="2" id="KW-0597">Phosphoprotein</keyword>
<dbReference type="Pfam" id="PF00550">
    <property type="entry name" value="PP-binding"/>
    <property type="match status" value="1"/>
</dbReference>
<dbReference type="PANTHER" id="PTHR20863:SF76">
    <property type="entry name" value="CARRIER DOMAIN-CONTAINING PROTEIN"/>
    <property type="match status" value="1"/>
</dbReference>
<name>A0A1I4GFS1_9PROT</name>
<dbReference type="InterPro" id="IPR036736">
    <property type="entry name" value="ACP-like_sf"/>
</dbReference>
<organism evidence="4 5">
    <name type="scientific">Nitrosomonas aestuarii</name>
    <dbReference type="NCBI Taxonomy" id="52441"/>
    <lineage>
        <taxon>Bacteria</taxon>
        <taxon>Pseudomonadati</taxon>
        <taxon>Pseudomonadota</taxon>
        <taxon>Betaproteobacteria</taxon>
        <taxon>Nitrosomonadales</taxon>
        <taxon>Nitrosomonadaceae</taxon>
        <taxon>Nitrosomonas</taxon>
    </lineage>
</organism>
<dbReference type="EMBL" id="FOSP01000053">
    <property type="protein sequence ID" value="SFL28350.1"/>
    <property type="molecule type" value="Genomic_DNA"/>
</dbReference>
<keyword evidence="1" id="KW-0596">Phosphopantetheine</keyword>
<dbReference type="InterPro" id="IPR003231">
    <property type="entry name" value="ACP"/>
</dbReference>
<dbReference type="SUPFAM" id="SSF47336">
    <property type="entry name" value="ACP-like"/>
    <property type="match status" value="1"/>
</dbReference>
<evidence type="ECO:0000259" key="3">
    <source>
        <dbReference type="PROSITE" id="PS50075"/>
    </source>
</evidence>
<dbReference type="GO" id="GO:0000035">
    <property type="term" value="F:acyl binding"/>
    <property type="evidence" value="ECO:0007669"/>
    <property type="project" value="TreeGrafter"/>
</dbReference>
<dbReference type="GO" id="GO:0000036">
    <property type="term" value="F:acyl carrier activity"/>
    <property type="evidence" value="ECO:0007669"/>
    <property type="project" value="TreeGrafter"/>
</dbReference>
<evidence type="ECO:0000313" key="4">
    <source>
        <dbReference type="EMBL" id="SFL28350.1"/>
    </source>
</evidence>
<gene>
    <name evidence="4" type="ORF">SAMN05216302_10539</name>
</gene>
<dbReference type="Gene3D" id="1.10.1200.10">
    <property type="entry name" value="ACP-like"/>
    <property type="match status" value="1"/>
</dbReference>
<dbReference type="RefSeq" id="WP_090703138.1">
    <property type="nucleotide sequence ID" value="NZ_FOSP01000053.1"/>
</dbReference>
<sequence length="84" mass="9494">MDTHSIEEKVIVFIASKVEQVDASTINAASEFEALGLDSMDRIQLLFDAEEIFGVTFEDKAVKDFHCVKDMIDYINNHRSPARS</sequence>
<dbReference type="PANTHER" id="PTHR20863">
    <property type="entry name" value="ACYL CARRIER PROTEIN"/>
    <property type="match status" value="1"/>
</dbReference>
<feature type="domain" description="Carrier" evidence="3">
    <location>
        <begin position="2"/>
        <end position="79"/>
    </location>
</feature>
<dbReference type="Proteomes" id="UP000199533">
    <property type="component" value="Unassembled WGS sequence"/>
</dbReference>
<dbReference type="AlphaFoldDB" id="A0A1I4GFS1"/>
<evidence type="ECO:0000256" key="2">
    <source>
        <dbReference type="ARBA" id="ARBA00022553"/>
    </source>
</evidence>
<dbReference type="InterPro" id="IPR009081">
    <property type="entry name" value="PP-bd_ACP"/>
</dbReference>
<dbReference type="PROSITE" id="PS50075">
    <property type="entry name" value="CARRIER"/>
    <property type="match status" value="1"/>
</dbReference>